<proteinExistence type="predicted"/>
<feature type="transmembrane region" description="Helical" evidence="1">
    <location>
        <begin position="292"/>
        <end position="310"/>
    </location>
</feature>
<evidence type="ECO:0008006" key="4">
    <source>
        <dbReference type="Google" id="ProtNLM"/>
    </source>
</evidence>
<sequence>MGITKIDWNFLCSKNFILKAMLSIGFLFLLFVGYSLFFPSPSPRDLVDRQFKVMDSLVTIYKSDTELTAERKEEIRKQTNRIFQNYAQEDMVYVSNDSVEKLVPIFEERMTLLEEYEQLFPEYYQEYLPDKKYVEQEFMVVQFLVKRHQDYTIYKLYGPFFEKLLIFLGYGGSLLIFTLLTGSYFQRKYAHYTLLEILPVTRKREVLIELPYTIVLFYLFPTSLIFLYAGLYSIFIAKTNLFTYPVYQMRTEGQVLLSMAELSITYLLFPFLSCLLIYILQDYLIGWMKDSTVTTILIYAISLLSIWNKHFWSPLFHMFPLPILQSDTNMWLSLVILLITTLVLLIGREYLSVRSFLFPNEYSV</sequence>
<keyword evidence="1" id="KW-0472">Membrane</keyword>
<feature type="transmembrane region" description="Helical" evidence="1">
    <location>
        <begin position="330"/>
        <end position="347"/>
    </location>
</feature>
<feature type="transmembrane region" description="Helical" evidence="1">
    <location>
        <begin position="206"/>
        <end position="235"/>
    </location>
</feature>
<gene>
    <name evidence="2" type="ORF">ERS132539_00346</name>
</gene>
<evidence type="ECO:0000313" key="3">
    <source>
        <dbReference type="Proteomes" id="UP000069526"/>
    </source>
</evidence>
<keyword evidence="1" id="KW-0812">Transmembrane</keyword>
<keyword evidence="1" id="KW-1133">Transmembrane helix</keyword>
<organism evidence="2 3">
    <name type="scientific">Streptococcus suis</name>
    <dbReference type="NCBI Taxonomy" id="1307"/>
    <lineage>
        <taxon>Bacteria</taxon>
        <taxon>Bacillati</taxon>
        <taxon>Bacillota</taxon>
        <taxon>Bacilli</taxon>
        <taxon>Lactobacillales</taxon>
        <taxon>Streptococcaceae</taxon>
        <taxon>Streptococcus</taxon>
    </lineage>
</organism>
<evidence type="ECO:0000256" key="1">
    <source>
        <dbReference type="SAM" id="Phobius"/>
    </source>
</evidence>
<feature type="transmembrane region" description="Helical" evidence="1">
    <location>
        <begin position="255"/>
        <end position="280"/>
    </location>
</feature>
<evidence type="ECO:0000313" key="2">
    <source>
        <dbReference type="EMBL" id="CYW05522.1"/>
    </source>
</evidence>
<dbReference type="Proteomes" id="UP000069526">
    <property type="component" value="Unassembled WGS sequence"/>
</dbReference>
<name>A0A0Z8MAK4_STRSU</name>
<dbReference type="EMBL" id="FIJK01000004">
    <property type="protein sequence ID" value="CYW05522.1"/>
    <property type="molecule type" value="Genomic_DNA"/>
</dbReference>
<feature type="transmembrane region" description="Helical" evidence="1">
    <location>
        <begin position="164"/>
        <end position="185"/>
    </location>
</feature>
<reference evidence="2 3" key="1">
    <citation type="submission" date="2016-02" db="EMBL/GenBank/DDBJ databases">
        <authorList>
            <consortium name="Pathogen Informatics"/>
        </authorList>
    </citation>
    <scope>NUCLEOTIDE SEQUENCE [LARGE SCALE GENOMIC DNA]</scope>
    <source>
        <strain evidence="2 3">SS1013</strain>
    </source>
</reference>
<accession>A0A0Z8MAK4</accession>
<protein>
    <recommendedName>
        <fullName evidence="4">ABC-2 family transporter protein</fullName>
    </recommendedName>
</protein>
<feature type="transmembrane region" description="Helical" evidence="1">
    <location>
        <begin position="16"/>
        <end position="37"/>
    </location>
</feature>
<dbReference type="AlphaFoldDB" id="A0A0Z8MAK4"/>